<evidence type="ECO:0000256" key="2">
    <source>
        <dbReference type="SAM" id="MobiDB-lite"/>
    </source>
</evidence>
<feature type="compositionally biased region" description="Basic and acidic residues" evidence="2">
    <location>
        <begin position="379"/>
        <end position="391"/>
    </location>
</feature>
<keyword evidence="1" id="KW-0479">Metal-binding</keyword>
<gene>
    <name evidence="4" type="ORF">HPG69_005202</name>
</gene>
<dbReference type="InterPro" id="IPR013087">
    <property type="entry name" value="Znf_C2H2_type"/>
</dbReference>
<feature type="compositionally biased region" description="Low complexity" evidence="2">
    <location>
        <begin position="302"/>
        <end position="312"/>
    </location>
</feature>
<dbReference type="EMBL" id="JACDTQ010003204">
    <property type="protein sequence ID" value="KAF5914705.1"/>
    <property type="molecule type" value="Genomic_DNA"/>
</dbReference>
<reference evidence="4 5" key="1">
    <citation type="journal article" date="2020" name="Mol. Biol. Evol.">
        <title>Interspecific Gene Flow and the Evolution of Specialization in Black and White Rhinoceros.</title>
        <authorList>
            <person name="Moodley Y."/>
            <person name="Westbury M.V."/>
            <person name="Russo I.M."/>
            <person name="Gopalakrishnan S."/>
            <person name="Rakotoarivelo A."/>
            <person name="Olsen R.A."/>
            <person name="Prost S."/>
            <person name="Tunstall T."/>
            <person name="Ryder O.A."/>
            <person name="Dalen L."/>
            <person name="Bruford M.W."/>
        </authorList>
    </citation>
    <scope>NUCLEOTIDE SEQUENCE [LARGE SCALE GENOMIC DNA]</scope>
    <source>
        <strain evidence="4">SBR-YM</strain>
        <tissue evidence="4">Skin</tissue>
    </source>
</reference>
<feature type="compositionally biased region" description="Basic and acidic residues" evidence="2">
    <location>
        <begin position="453"/>
        <end position="468"/>
    </location>
</feature>
<name>A0A7J7EFY2_DICBM</name>
<evidence type="ECO:0000259" key="3">
    <source>
        <dbReference type="PROSITE" id="PS50157"/>
    </source>
</evidence>
<keyword evidence="5" id="KW-1185">Reference proteome</keyword>
<sequence length="724" mass="77859">MWVLHWGADRRASGSSPGSGLPGVCRRSRGGSAVSSPRTPLLAPRTPGARDRPNFTCWVQLTRRRLGSLLASERVLLLTHPPRYPRSSGVPSPVGSRRPSLPRMNRRLRKGCFPRAQVSGIIIGPSWAETSFLASTSTSASSASLPLPPLPLHLHLRILPLEVFILIRVTIGELVDADLLLLQLVPDLRETNAKTLRNRGCEQQTLHGQRQHQGICFANDWDDVDLLVHRSEEGHIQGPEPGLSGPKAITELEPSPRHAAARQPPSSGGRRRPPQACGSSEVLERLGAAQRFRFPSPPPAAAPGTPGSETPPDLARIPRPGAASGSGTGAQPRSSGGHRRGGAGGGREVKGRLRAGRSSRCSGGRRRRRGSPGAAPRTSDPDAARCPRRSAEGSGRAPRAAHACVTGGVLAMERAVEPWGPDLHGREEREQLRGARTGEGAAVRRRLGSENVELSHPDEFEHTPQEDDLGFKEEEDLAPGHEVGNASLKPEGIQTWDDLWVQREGPGKPQARDRGPRLLGEPRWGQANDRAAVCGECGKSFRQMSDLHQRTHRGEQPPRPVMPRRQPSRAATAAAQGPKAQDKPYICTDCGKSPPPSSSPPPPPLGTSPPLTPRSPSHSGDGPFGLPGSTQPQDTGHGLSQKGCSWTEPRPICPGEPQTTLTPGHGSIDQDGRRSTHLLRMPSPGPSGEYQQKQTGWEKRRTGVRRGQGRSKAQKPHLHVSPHQ</sequence>
<feature type="region of interest" description="Disordered" evidence="2">
    <location>
        <begin position="544"/>
        <end position="724"/>
    </location>
</feature>
<dbReference type="Gene3D" id="3.30.160.60">
    <property type="entry name" value="Classic Zinc Finger"/>
    <property type="match status" value="1"/>
</dbReference>
<evidence type="ECO:0000313" key="5">
    <source>
        <dbReference type="Proteomes" id="UP000551758"/>
    </source>
</evidence>
<dbReference type="PROSITE" id="PS50157">
    <property type="entry name" value="ZINC_FINGER_C2H2_2"/>
    <property type="match status" value="1"/>
</dbReference>
<keyword evidence="1" id="KW-0863">Zinc-finger</keyword>
<evidence type="ECO:0000313" key="4">
    <source>
        <dbReference type="EMBL" id="KAF5914705.1"/>
    </source>
</evidence>
<dbReference type="InterPro" id="IPR036236">
    <property type="entry name" value="Znf_C2H2_sf"/>
</dbReference>
<evidence type="ECO:0000256" key="1">
    <source>
        <dbReference type="PROSITE-ProRule" id="PRU00042"/>
    </source>
</evidence>
<feature type="compositionally biased region" description="Low complexity" evidence="2">
    <location>
        <begin position="13"/>
        <end position="23"/>
    </location>
</feature>
<feature type="region of interest" description="Disordered" evidence="2">
    <location>
        <begin position="502"/>
        <end position="529"/>
    </location>
</feature>
<protein>
    <recommendedName>
        <fullName evidence="3">C2H2-type domain-containing protein</fullName>
    </recommendedName>
</protein>
<dbReference type="Proteomes" id="UP000551758">
    <property type="component" value="Unassembled WGS sequence"/>
</dbReference>
<feature type="compositionally biased region" description="Basic and acidic residues" evidence="2">
    <location>
        <begin position="545"/>
        <end position="556"/>
    </location>
</feature>
<dbReference type="AlphaFoldDB" id="A0A7J7EFY2"/>
<dbReference type="SUPFAM" id="SSF57667">
    <property type="entry name" value="beta-beta-alpha zinc fingers"/>
    <property type="match status" value="1"/>
</dbReference>
<feature type="region of interest" description="Disordered" evidence="2">
    <location>
        <begin position="234"/>
        <end position="278"/>
    </location>
</feature>
<comment type="caution">
    <text evidence="4">The sequence shown here is derived from an EMBL/GenBank/DDBJ whole genome shotgun (WGS) entry which is preliminary data.</text>
</comment>
<feature type="compositionally biased region" description="Basic and acidic residues" evidence="2">
    <location>
        <begin position="423"/>
        <end position="433"/>
    </location>
</feature>
<feature type="region of interest" description="Disordered" evidence="2">
    <location>
        <begin position="449"/>
        <end position="468"/>
    </location>
</feature>
<feature type="region of interest" description="Disordered" evidence="2">
    <location>
        <begin position="292"/>
        <end position="402"/>
    </location>
</feature>
<organism evidence="4 5">
    <name type="scientific">Diceros bicornis minor</name>
    <name type="common">South-central black rhinoceros</name>
    <dbReference type="NCBI Taxonomy" id="77932"/>
    <lineage>
        <taxon>Eukaryota</taxon>
        <taxon>Metazoa</taxon>
        <taxon>Chordata</taxon>
        <taxon>Craniata</taxon>
        <taxon>Vertebrata</taxon>
        <taxon>Euteleostomi</taxon>
        <taxon>Mammalia</taxon>
        <taxon>Eutheria</taxon>
        <taxon>Laurasiatheria</taxon>
        <taxon>Perissodactyla</taxon>
        <taxon>Rhinocerotidae</taxon>
        <taxon>Diceros</taxon>
    </lineage>
</organism>
<feature type="compositionally biased region" description="Basic residues" evidence="2">
    <location>
        <begin position="352"/>
        <end position="370"/>
    </location>
</feature>
<feature type="compositionally biased region" description="Basic residues" evidence="2">
    <location>
        <begin position="702"/>
        <end position="724"/>
    </location>
</feature>
<proteinExistence type="predicted"/>
<accession>A0A7J7EFY2</accession>
<feature type="region of interest" description="Disordered" evidence="2">
    <location>
        <begin position="419"/>
        <end position="444"/>
    </location>
</feature>
<dbReference type="GO" id="GO:0008270">
    <property type="term" value="F:zinc ion binding"/>
    <property type="evidence" value="ECO:0007669"/>
    <property type="project" value="UniProtKB-KW"/>
</dbReference>
<keyword evidence="1" id="KW-0862">Zinc</keyword>
<feature type="compositionally biased region" description="Pro residues" evidence="2">
    <location>
        <begin position="593"/>
        <end position="613"/>
    </location>
</feature>
<feature type="region of interest" description="Disordered" evidence="2">
    <location>
        <begin position="1"/>
        <end position="48"/>
    </location>
</feature>
<feature type="domain" description="C2H2-type" evidence="3">
    <location>
        <begin position="532"/>
        <end position="557"/>
    </location>
</feature>
<feature type="compositionally biased region" description="Low complexity" evidence="2">
    <location>
        <begin position="563"/>
        <end position="575"/>
    </location>
</feature>